<evidence type="ECO:0000256" key="7">
    <source>
        <dbReference type="SAM" id="Phobius"/>
    </source>
</evidence>
<dbReference type="OrthoDB" id="9813193at2"/>
<name>A0A3M9NCU8_9BACT</name>
<protein>
    <submittedName>
        <fullName evidence="8">DoxX family protein</fullName>
    </submittedName>
</protein>
<feature type="transmembrane region" description="Helical" evidence="7">
    <location>
        <begin position="81"/>
        <end position="98"/>
    </location>
</feature>
<dbReference type="PANTHER" id="PTHR33452:SF1">
    <property type="entry name" value="INNER MEMBRANE PROTEIN YPHA-RELATED"/>
    <property type="match status" value="1"/>
</dbReference>
<comment type="caution">
    <text evidence="8">The sequence shown here is derived from an EMBL/GenBank/DDBJ whole genome shotgun (WGS) entry which is preliminary data.</text>
</comment>
<dbReference type="PANTHER" id="PTHR33452">
    <property type="entry name" value="OXIDOREDUCTASE CATD-RELATED"/>
    <property type="match status" value="1"/>
</dbReference>
<dbReference type="EMBL" id="RJJR01000009">
    <property type="protein sequence ID" value="RNI35640.1"/>
    <property type="molecule type" value="Genomic_DNA"/>
</dbReference>
<keyword evidence="3" id="KW-1003">Cell membrane</keyword>
<comment type="similarity">
    <text evidence="2">Belongs to the DoxX family.</text>
</comment>
<feature type="transmembrane region" description="Helical" evidence="7">
    <location>
        <begin position="110"/>
        <end position="129"/>
    </location>
</feature>
<dbReference type="Proteomes" id="UP000267223">
    <property type="component" value="Unassembled WGS sequence"/>
</dbReference>
<comment type="subcellular location">
    <subcellularLocation>
        <location evidence="1">Cell membrane</location>
        <topology evidence="1">Multi-pass membrane protein</topology>
    </subcellularLocation>
</comment>
<dbReference type="GO" id="GO:0005886">
    <property type="term" value="C:plasma membrane"/>
    <property type="evidence" value="ECO:0007669"/>
    <property type="project" value="UniProtKB-SubCell"/>
</dbReference>
<evidence type="ECO:0000256" key="4">
    <source>
        <dbReference type="ARBA" id="ARBA00022692"/>
    </source>
</evidence>
<feature type="transmembrane region" description="Helical" evidence="7">
    <location>
        <begin position="12"/>
        <end position="30"/>
    </location>
</feature>
<evidence type="ECO:0000313" key="8">
    <source>
        <dbReference type="EMBL" id="RNI35640.1"/>
    </source>
</evidence>
<accession>A0A3M9NCU8</accession>
<sequence>MSKFLSTKYSNAGFNFGMLVLRVVLGVLLISHGYSKLISFSSLRYKFLNFLHMGPTLSLALVIFAEFFCSIFLILGLFTRVAVIPIVIAMTVVVFVATHGEILGRGEMGAIYLAASITILFCGPGKISLDGVIGK</sequence>
<dbReference type="InterPro" id="IPR051907">
    <property type="entry name" value="DoxX-like_oxidoreductase"/>
</dbReference>
<dbReference type="InterPro" id="IPR032808">
    <property type="entry name" value="DoxX"/>
</dbReference>
<dbReference type="Pfam" id="PF07681">
    <property type="entry name" value="DoxX"/>
    <property type="match status" value="1"/>
</dbReference>
<evidence type="ECO:0000313" key="9">
    <source>
        <dbReference type="Proteomes" id="UP000267223"/>
    </source>
</evidence>
<keyword evidence="5 7" id="KW-1133">Transmembrane helix</keyword>
<evidence type="ECO:0000256" key="3">
    <source>
        <dbReference type="ARBA" id="ARBA00022475"/>
    </source>
</evidence>
<dbReference type="RefSeq" id="WP_123120920.1">
    <property type="nucleotide sequence ID" value="NZ_RJJR01000009.1"/>
</dbReference>
<gene>
    <name evidence="8" type="ORF">EFY79_11790</name>
</gene>
<keyword evidence="4 7" id="KW-0812">Transmembrane</keyword>
<evidence type="ECO:0000256" key="5">
    <source>
        <dbReference type="ARBA" id="ARBA00022989"/>
    </source>
</evidence>
<evidence type="ECO:0000256" key="2">
    <source>
        <dbReference type="ARBA" id="ARBA00006679"/>
    </source>
</evidence>
<dbReference type="AlphaFoldDB" id="A0A3M9NCU8"/>
<keyword evidence="9" id="KW-1185">Reference proteome</keyword>
<evidence type="ECO:0000256" key="1">
    <source>
        <dbReference type="ARBA" id="ARBA00004651"/>
    </source>
</evidence>
<keyword evidence="6 7" id="KW-0472">Membrane</keyword>
<feature type="transmembrane region" description="Helical" evidence="7">
    <location>
        <begin position="50"/>
        <end position="75"/>
    </location>
</feature>
<organism evidence="8 9">
    <name type="scientific">Hanamia caeni</name>
    <dbReference type="NCBI Taxonomy" id="2294116"/>
    <lineage>
        <taxon>Bacteria</taxon>
        <taxon>Pseudomonadati</taxon>
        <taxon>Bacteroidota</taxon>
        <taxon>Chitinophagia</taxon>
        <taxon>Chitinophagales</taxon>
        <taxon>Chitinophagaceae</taxon>
        <taxon>Hanamia</taxon>
    </lineage>
</organism>
<reference evidence="8 9" key="1">
    <citation type="submission" date="2018-11" db="EMBL/GenBank/DDBJ databases">
        <title>Draft genome sequence of Ferruginibacter sp. BO-59.</title>
        <authorList>
            <person name="Im W.T."/>
        </authorList>
    </citation>
    <scope>NUCLEOTIDE SEQUENCE [LARGE SCALE GENOMIC DNA]</scope>
    <source>
        <strain evidence="8 9">BO-59</strain>
    </source>
</reference>
<evidence type="ECO:0000256" key="6">
    <source>
        <dbReference type="ARBA" id="ARBA00023136"/>
    </source>
</evidence>
<proteinExistence type="inferred from homology"/>